<dbReference type="AlphaFoldDB" id="A0A3R9LVI9"/>
<dbReference type="EMBL" id="RWIS01000014">
    <property type="protein sequence ID" value="RSK24929.1"/>
    <property type="molecule type" value="Genomic_DNA"/>
</dbReference>
<organism evidence="2 3">
    <name type="scientific">Hymenobacter metallilatus</name>
    <dbReference type="NCBI Taxonomy" id="2493666"/>
    <lineage>
        <taxon>Bacteria</taxon>
        <taxon>Pseudomonadati</taxon>
        <taxon>Bacteroidota</taxon>
        <taxon>Cytophagia</taxon>
        <taxon>Cytophagales</taxon>
        <taxon>Hymenobacteraceae</taxon>
        <taxon>Hymenobacter</taxon>
    </lineage>
</organism>
<sequence>MLCLGLHSFLPDTLMNIATLEELAALLEHHSQSWTHTHRSELLPLLEEATVPDSLLDQRRWERIALGFWFKEGKAQREQEFTTDADEKVGSIRVEELPSAAFAYYLQRYEQSTNVYLKARYALVLWNAPKPNAYGRMGNLAHTHLLEALATADCTGRDKRRDCIQMLGACCDLALLLRHRQPDTVEAVLDRFTGAVPFEAEGRIPLLRLIADTGKLFKPDVLTDEVSLACEALFDDFFAAGEYDACEALCPLARTVAQRRGRAVAEWSDRLGRTHEAMAERRLSDPSGLAPYEFYRRATEDYRAAGNTAAYDQAFQRLNELKSKIRLGATSFQLKPEDAQAMQADIDDRIQRLTQYSPHDLLEYLTVHPEVLPDYASVRAFAEQHKGSFFFASVPTSQLDENKNTRRVQSDEEVDKLTADFYEWMLQFRLASLVPLLAACYRAGNFSYDSFCAFLEKSSWIAQPLGETAVNGQEVVYTWKDLIYPILRDFFQQLAVGIDGGRENFVLSIDSLTVKLEGLLRDLLQRSGANTTANDKHQDLREVFIESLLNHAVAQELFDESTRYFLRYLLLAPGMNLRNNVAHCYYRYQDQYSFDKIILLLCGLLRIANFRFEPLDPPAAAPTDESAPA</sequence>
<evidence type="ECO:0000259" key="1">
    <source>
        <dbReference type="Pfam" id="PF13910"/>
    </source>
</evidence>
<proteinExistence type="predicted"/>
<reference evidence="2 3" key="1">
    <citation type="submission" date="2018-12" db="EMBL/GenBank/DDBJ databases">
        <authorList>
            <person name="Feng G."/>
            <person name="Zhu H."/>
        </authorList>
    </citation>
    <scope>NUCLEOTIDE SEQUENCE [LARGE SCALE GENOMIC DNA]</scope>
    <source>
        <strain evidence="2 3">9PBR-2</strain>
    </source>
</reference>
<comment type="caution">
    <text evidence="2">The sequence shown here is derived from an EMBL/GenBank/DDBJ whole genome shotgun (WGS) entry which is preliminary data.</text>
</comment>
<evidence type="ECO:0000313" key="2">
    <source>
        <dbReference type="EMBL" id="RSK24929.1"/>
    </source>
</evidence>
<dbReference type="Proteomes" id="UP000280066">
    <property type="component" value="Unassembled WGS sequence"/>
</dbReference>
<accession>A0A3R9LVI9</accession>
<dbReference type="OrthoDB" id="1123152at2"/>
<name>A0A3R9LVI9_9BACT</name>
<keyword evidence="3" id="KW-1185">Reference proteome</keyword>
<dbReference type="InterPro" id="IPR025209">
    <property type="entry name" value="DUF4209"/>
</dbReference>
<protein>
    <submittedName>
        <fullName evidence="2">DUF4209 domain-containing protein</fullName>
    </submittedName>
</protein>
<evidence type="ECO:0000313" key="3">
    <source>
        <dbReference type="Proteomes" id="UP000280066"/>
    </source>
</evidence>
<dbReference type="Pfam" id="PF13910">
    <property type="entry name" value="DUF4209"/>
    <property type="match status" value="1"/>
</dbReference>
<gene>
    <name evidence="2" type="ORF">EI290_18045</name>
</gene>
<feature type="domain" description="DUF4209" evidence="1">
    <location>
        <begin position="516"/>
        <end position="588"/>
    </location>
</feature>